<reference evidence="3" key="1">
    <citation type="submission" date="2013-04" db="EMBL/GenBank/DDBJ databases">
        <title>The genome sequencing project of 58 acetic acid bacteria.</title>
        <authorList>
            <person name="Okamoto-Kainuma A."/>
            <person name="Ishikawa M."/>
            <person name="Umino S."/>
            <person name="Koizumi Y."/>
            <person name="Shiwa Y."/>
            <person name="Yoshikawa H."/>
            <person name="Matsutani M."/>
            <person name="Matsushita K."/>
        </authorList>
    </citation>
    <scope>NUCLEOTIDE SEQUENCE</scope>
    <source>
        <strain evidence="3">DSM 15669</strain>
    </source>
</reference>
<feature type="region of interest" description="Disordered" evidence="1">
    <location>
        <begin position="71"/>
        <end position="121"/>
    </location>
</feature>
<evidence type="ECO:0000313" key="3">
    <source>
        <dbReference type="EMBL" id="GBQ06395.1"/>
    </source>
</evidence>
<feature type="chain" id="PRO_5045123077" evidence="2">
    <location>
        <begin position="25"/>
        <end position="121"/>
    </location>
</feature>
<evidence type="ECO:0000256" key="1">
    <source>
        <dbReference type="SAM" id="MobiDB-lite"/>
    </source>
</evidence>
<keyword evidence="2" id="KW-0732">Signal</keyword>
<dbReference type="RefSeq" id="WP_018980635.1">
    <property type="nucleotide sequence ID" value="NZ_BAQD01000011.1"/>
</dbReference>
<dbReference type="EMBL" id="BAQD01000011">
    <property type="protein sequence ID" value="GBQ06395.1"/>
    <property type="molecule type" value="Genomic_DNA"/>
</dbReference>
<accession>A0ABQ0NYU4</accession>
<proteinExistence type="predicted"/>
<protein>
    <submittedName>
        <fullName evidence="3">Uncharacterized protein</fullName>
    </submittedName>
</protein>
<comment type="caution">
    <text evidence="3">The sequence shown here is derived from an EMBL/GenBank/DDBJ whole genome shotgun (WGS) entry which is preliminary data.</text>
</comment>
<keyword evidence="4" id="KW-1185">Reference proteome</keyword>
<dbReference type="Proteomes" id="UP001062901">
    <property type="component" value="Unassembled WGS sequence"/>
</dbReference>
<evidence type="ECO:0000256" key="2">
    <source>
        <dbReference type="SAM" id="SignalP"/>
    </source>
</evidence>
<name>A0ABQ0NYU4_9PROT</name>
<feature type="signal peptide" evidence="2">
    <location>
        <begin position="1"/>
        <end position="24"/>
    </location>
</feature>
<evidence type="ECO:0000313" key="4">
    <source>
        <dbReference type="Proteomes" id="UP001062901"/>
    </source>
</evidence>
<gene>
    <name evidence="3" type="ORF">AA15669_0920</name>
</gene>
<feature type="compositionally biased region" description="Low complexity" evidence="1">
    <location>
        <begin position="108"/>
        <end position="121"/>
    </location>
</feature>
<sequence length="121" mass="12596">MNRTFCSLLAATFLVGSSTPLAFAEPGGCLKYGAAGAVAGHVAKRHGVLGAVGGCAVGMYQRHKYRKNLRQKAAAWDKEHANDPQANKKATLAQKGQWYDAEQTPAKPASGQASATPAAAQ</sequence>
<organism evidence="3 4">
    <name type="scientific">Saccharibacter floricola DSM 15669</name>
    <dbReference type="NCBI Taxonomy" id="1123227"/>
    <lineage>
        <taxon>Bacteria</taxon>
        <taxon>Pseudomonadati</taxon>
        <taxon>Pseudomonadota</taxon>
        <taxon>Alphaproteobacteria</taxon>
        <taxon>Acetobacterales</taxon>
        <taxon>Acetobacteraceae</taxon>
        <taxon>Saccharibacter</taxon>
    </lineage>
</organism>